<dbReference type="Pfam" id="PF03895">
    <property type="entry name" value="YadA_anchor"/>
    <property type="match status" value="1"/>
</dbReference>
<keyword evidence="8" id="KW-0653">Protein transport</keyword>
<evidence type="ECO:0000313" key="15">
    <source>
        <dbReference type="Proteomes" id="UP000064029"/>
    </source>
</evidence>
<comment type="subcellular location">
    <subcellularLocation>
        <location evidence="2">Cell outer membrane</location>
    </subcellularLocation>
    <subcellularLocation>
        <location evidence="1">Cell surface</location>
    </subcellularLocation>
</comment>
<feature type="domain" description="Trimeric autotransporter adhesin YadA-like head" evidence="12">
    <location>
        <begin position="69"/>
        <end position="89"/>
    </location>
</feature>
<organism evidence="14 15">
    <name type="scientific">Burkholderia ubonensis</name>
    <dbReference type="NCBI Taxonomy" id="101571"/>
    <lineage>
        <taxon>Bacteria</taxon>
        <taxon>Pseudomonadati</taxon>
        <taxon>Pseudomonadota</taxon>
        <taxon>Betaproteobacteria</taxon>
        <taxon>Burkholderiales</taxon>
        <taxon>Burkholderiaceae</taxon>
        <taxon>Burkholderia</taxon>
        <taxon>Burkholderia cepacia complex</taxon>
    </lineage>
</organism>
<keyword evidence="6" id="KW-0812">Transmembrane</keyword>
<proteinExistence type="inferred from homology"/>
<evidence type="ECO:0000256" key="9">
    <source>
        <dbReference type="ARBA" id="ARBA00023136"/>
    </source>
</evidence>
<keyword evidence="9" id="KW-0472">Membrane</keyword>
<comment type="caution">
    <text evidence="14">The sequence shown here is derived from an EMBL/GenBank/DDBJ whole genome shotgun (WGS) entry which is preliminary data.</text>
</comment>
<dbReference type="InterPro" id="IPR045584">
    <property type="entry name" value="Pilin-like"/>
</dbReference>
<feature type="domain" description="Trimeric autotransporter adhesin YadA-like head" evidence="12">
    <location>
        <begin position="37"/>
        <end position="63"/>
    </location>
</feature>
<keyword evidence="4" id="KW-0813">Transport</keyword>
<dbReference type="Gene3D" id="3.30.1300.30">
    <property type="entry name" value="GSPII I/J protein-like"/>
    <property type="match status" value="1"/>
</dbReference>
<dbReference type="Proteomes" id="UP000064029">
    <property type="component" value="Unassembled WGS sequence"/>
</dbReference>
<evidence type="ECO:0000256" key="4">
    <source>
        <dbReference type="ARBA" id="ARBA00022448"/>
    </source>
</evidence>
<dbReference type="SUPFAM" id="SSF54523">
    <property type="entry name" value="Pili subunits"/>
    <property type="match status" value="1"/>
</dbReference>
<dbReference type="SUPFAM" id="SSF101967">
    <property type="entry name" value="Adhesin YadA, collagen-binding domain"/>
    <property type="match status" value="1"/>
</dbReference>
<dbReference type="GO" id="GO:0009279">
    <property type="term" value="C:cell outer membrane"/>
    <property type="evidence" value="ECO:0007669"/>
    <property type="project" value="UniProtKB-SubCell"/>
</dbReference>
<evidence type="ECO:0000259" key="11">
    <source>
        <dbReference type="Pfam" id="PF03895"/>
    </source>
</evidence>
<accession>A0A103RPY1</accession>
<keyword evidence="5" id="KW-1134">Transmembrane beta strand</keyword>
<dbReference type="InterPro" id="IPR005594">
    <property type="entry name" value="YadA_C"/>
</dbReference>
<dbReference type="EMBL" id="LOXM01000070">
    <property type="protein sequence ID" value="KVG71664.1"/>
    <property type="molecule type" value="Genomic_DNA"/>
</dbReference>
<evidence type="ECO:0000256" key="1">
    <source>
        <dbReference type="ARBA" id="ARBA00004241"/>
    </source>
</evidence>
<comment type="similarity">
    <text evidence="3">Belongs to the autotransporter-2 (AT-2) (TC 1.B.40) family.</text>
</comment>
<evidence type="ECO:0000256" key="10">
    <source>
        <dbReference type="ARBA" id="ARBA00023237"/>
    </source>
</evidence>
<feature type="domain" description="Trimeric autotransporter adhesin YadA-like stalk" evidence="13">
    <location>
        <begin position="95"/>
        <end position="136"/>
    </location>
</feature>
<reference evidence="14 15" key="1">
    <citation type="submission" date="2015-11" db="EMBL/GenBank/DDBJ databases">
        <title>Expanding the genomic diversity of Burkholderia species for the development of highly accurate diagnostics.</title>
        <authorList>
            <person name="Sahl J."/>
            <person name="Keim P."/>
            <person name="Wagner D."/>
        </authorList>
    </citation>
    <scope>NUCLEOTIDE SEQUENCE [LARGE SCALE GENOMIC DNA]</scope>
    <source>
        <strain evidence="14 15">MSMB2036</strain>
    </source>
</reference>
<name>A0A103RPY1_9BURK</name>
<dbReference type="AlphaFoldDB" id="A0A103RPY1"/>
<dbReference type="GO" id="GO:0015031">
    <property type="term" value="P:protein transport"/>
    <property type="evidence" value="ECO:0007669"/>
    <property type="project" value="UniProtKB-KW"/>
</dbReference>
<evidence type="ECO:0000256" key="3">
    <source>
        <dbReference type="ARBA" id="ARBA00005848"/>
    </source>
</evidence>
<dbReference type="GO" id="GO:0009986">
    <property type="term" value="C:cell surface"/>
    <property type="evidence" value="ECO:0007669"/>
    <property type="project" value="UniProtKB-SubCell"/>
</dbReference>
<dbReference type="Pfam" id="PF05658">
    <property type="entry name" value="YadA_head"/>
    <property type="match status" value="2"/>
</dbReference>
<dbReference type="InterPro" id="IPR008640">
    <property type="entry name" value="Adhesin_Head_dom"/>
</dbReference>
<evidence type="ECO:0000256" key="2">
    <source>
        <dbReference type="ARBA" id="ARBA00004442"/>
    </source>
</evidence>
<evidence type="ECO:0000256" key="7">
    <source>
        <dbReference type="ARBA" id="ARBA00022729"/>
    </source>
</evidence>
<sequence length="201" mass="19328">MSTSAGSQSTGAKAVNSAQLVQSALATPVATGAGAQATGDSATAMGANAVASGSNSVAVGSGAIAMAPNSVALGANSIATDANTVSVGSPGSERRITNLAPGMNPTDAVNMSQLSAVQSNMNQVARLAYSGIAGAAALTMIPEVDPGKTLSVGFGTAGYQGYQAVAIGFTARITNNLKIKGGVAINGAGGNTYGGGAAYQW</sequence>
<gene>
    <name evidence="14" type="ORF">WJ33_20660</name>
</gene>
<evidence type="ECO:0000313" key="14">
    <source>
        <dbReference type="EMBL" id="KVG71664.1"/>
    </source>
</evidence>
<evidence type="ECO:0000259" key="12">
    <source>
        <dbReference type="Pfam" id="PF05658"/>
    </source>
</evidence>
<dbReference type="Pfam" id="PF05662">
    <property type="entry name" value="YadA_stalk"/>
    <property type="match status" value="1"/>
</dbReference>
<evidence type="ECO:0000256" key="8">
    <source>
        <dbReference type="ARBA" id="ARBA00022927"/>
    </source>
</evidence>
<dbReference type="Gene3D" id="2.150.10.10">
    <property type="entry name" value="Serralysin-like metalloprotease, C-terminal"/>
    <property type="match status" value="1"/>
</dbReference>
<protein>
    <submittedName>
        <fullName evidence="14">Adhesin</fullName>
    </submittedName>
</protein>
<evidence type="ECO:0000256" key="6">
    <source>
        <dbReference type="ARBA" id="ARBA00022692"/>
    </source>
</evidence>
<dbReference type="InterPro" id="IPR008635">
    <property type="entry name" value="Coiled_stalk_dom"/>
</dbReference>
<evidence type="ECO:0000259" key="13">
    <source>
        <dbReference type="Pfam" id="PF05662"/>
    </source>
</evidence>
<dbReference type="InterPro" id="IPR011049">
    <property type="entry name" value="Serralysin-like_metalloprot_C"/>
</dbReference>
<keyword evidence="10" id="KW-0998">Cell outer membrane</keyword>
<keyword evidence="7" id="KW-0732">Signal</keyword>
<feature type="domain" description="Trimeric autotransporter adhesin YadA-like C-terminal membrane anchor" evidence="11">
    <location>
        <begin position="142"/>
        <end position="201"/>
    </location>
</feature>
<evidence type="ECO:0000256" key="5">
    <source>
        <dbReference type="ARBA" id="ARBA00022452"/>
    </source>
</evidence>